<dbReference type="EMBL" id="BLXX01000009">
    <property type="protein sequence ID" value="GFO60534.1"/>
    <property type="molecule type" value="Genomic_DNA"/>
</dbReference>
<protein>
    <submittedName>
        <fullName evidence="2">Uncharacterized protein</fullName>
    </submittedName>
</protein>
<evidence type="ECO:0000256" key="1">
    <source>
        <dbReference type="SAM" id="MobiDB-lite"/>
    </source>
</evidence>
<comment type="caution">
    <text evidence="2">The sequence shown here is derived from an EMBL/GenBank/DDBJ whole genome shotgun (WGS) entry which is preliminary data.</text>
</comment>
<evidence type="ECO:0000313" key="2">
    <source>
        <dbReference type="EMBL" id="GFO60534.1"/>
    </source>
</evidence>
<organism evidence="2 3">
    <name type="scientific">Geomonas silvestris</name>
    <dbReference type="NCBI Taxonomy" id="2740184"/>
    <lineage>
        <taxon>Bacteria</taxon>
        <taxon>Pseudomonadati</taxon>
        <taxon>Thermodesulfobacteriota</taxon>
        <taxon>Desulfuromonadia</taxon>
        <taxon>Geobacterales</taxon>
        <taxon>Geobacteraceae</taxon>
        <taxon>Geomonas</taxon>
    </lineage>
</organism>
<dbReference type="Proteomes" id="UP000556026">
    <property type="component" value="Unassembled WGS sequence"/>
</dbReference>
<gene>
    <name evidence="2" type="ORF">GMST_28590</name>
</gene>
<reference evidence="3" key="1">
    <citation type="submission" date="2020-06" db="EMBL/GenBank/DDBJ databases">
        <title>Draft genomic sequence of Geomonas sp. Red330.</title>
        <authorList>
            <person name="Itoh H."/>
            <person name="Zhenxing X."/>
            <person name="Ushijima N."/>
            <person name="Masuda Y."/>
            <person name="Shiratori Y."/>
            <person name="Senoo K."/>
        </authorList>
    </citation>
    <scope>NUCLEOTIDE SEQUENCE [LARGE SCALE GENOMIC DNA]</scope>
    <source>
        <strain evidence="3">Red330</strain>
    </source>
</reference>
<sequence>MLTMVRTKTELAVAAPAMMIQGMLSPVGRDISPQGYAIRVSPAVPHSITKGARAQVTYRTAGAIPLGLNGGTVRARDCGVDHGATRHTEEDLGGGASTSALEKRARSTGSASVVNAAGRTK</sequence>
<evidence type="ECO:0000313" key="3">
    <source>
        <dbReference type="Proteomes" id="UP000556026"/>
    </source>
</evidence>
<proteinExistence type="predicted"/>
<feature type="region of interest" description="Disordered" evidence="1">
    <location>
        <begin position="82"/>
        <end position="121"/>
    </location>
</feature>
<accession>A0A6V8MKS0</accession>
<name>A0A6V8MKS0_9BACT</name>
<dbReference type="AlphaFoldDB" id="A0A6V8MKS0"/>
<keyword evidence="3" id="KW-1185">Reference proteome</keyword>